<dbReference type="InterPro" id="IPR005107">
    <property type="entry name" value="CO_DH_flav_C"/>
</dbReference>
<dbReference type="Proteomes" id="UP001497392">
    <property type="component" value="Unassembled WGS sequence"/>
</dbReference>
<dbReference type="SMART" id="SM01008">
    <property type="entry name" value="Ald_Xan_dh_C"/>
    <property type="match status" value="1"/>
</dbReference>
<name>A0ABP1GEL0_9CHLO</name>
<keyword evidence="14" id="KW-0812">Transmembrane</keyword>
<evidence type="ECO:0000256" key="5">
    <source>
        <dbReference type="ARBA" id="ARBA00022630"/>
    </source>
</evidence>
<dbReference type="Pfam" id="PF01799">
    <property type="entry name" value="Fer2_2"/>
    <property type="match status" value="1"/>
</dbReference>
<accession>A0ABP1GEL0</accession>
<keyword evidence="4" id="KW-0500">Molybdenum</keyword>
<evidence type="ECO:0000256" key="6">
    <source>
        <dbReference type="ARBA" id="ARBA00022714"/>
    </source>
</evidence>
<evidence type="ECO:0000313" key="17">
    <source>
        <dbReference type="Proteomes" id="UP001497392"/>
    </source>
</evidence>
<evidence type="ECO:0000256" key="11">
    <source>
        <dbReference type="ARBA" id="ARBA00023014"/>
    </source>
</evidence>
<dbReference type="Gene3D" id="1.10.150.120">
    <property type="entry name" value="[2Fe-2S]-binding domain"/>
    <property type="match status" value="1"/>
</dbReference>
<dbReference type="PROSITE" id="PS51387">
    <property type="entry name" value="FAD_PCMH"/>
    <property type="match status" value="1"/>
</dbReference>
<dbReference type="Gene3D" id="3.10.20.30">
    <property type="match status" value="1"/>
</dbReference>
<dbReference type="Pfam" id="PF03450">
    <property type="entry name" value="CO_deh_flav_C"/>
    <property type="match status" value="1"/>
</dbReference>
<dbReference type="Pfam" id="PF20256">
    <property type="entry name" value="MoCoBD_2"/>
    <property type="match status" value="1"/>
</dbReference>
<dbReference type="Gene3D" id="3.30.390.50">
    <property type="entry name" value="CO dehydrogenase flavoprotein, C-terminal domain"/>
    <property type="match status" value="1"/>
</dbReference>
<dbReference type="InterPro" id="IPR046867">
    <property type="entry name" value="AldOxase/xan_DH_MoCoBD2"/>
</dbReference>
<comment type="cofactor">
    <cofactor evidence="1">
        <name>Mo-molybdopterin</name>
        <dbReference type="ChEBI" id="CHEBI:71302"/>
    </cofactor>
</comment>
<evidence type="ECO:0000256" key="8">
    <source>
        <dbReference type="ARBA" id="ARBA00022827"/>
    </source>
</evidence>
<keyword evidence="14" id="KW-0472">Membrane</keyword>
<dbReference type="Gene3D" id="3.90.1170.50">
    <property type="entry name" value="Aldehyde oxidase/xanthine dehydrogenase, a/b hammerhead"/>
    <property type="match status" value="1"/>
</dbReference>
<dbReference type="Pfam" id="PF00941">
    <property type="entry name" value="FAD_binding_5"/>
    <property type="match status" value="1"/>
</dbReference>
<evidence type="ECO:0000256" key="14">
    <source>
        <dbReference type="SAM" id="Phobius"/>
    </source>
</evidence>
<keyword evidence="11" id="KW-0411">Iron-sulfur</keyword>
<comment type="similarity">
    <text evidence="3">Belongs to the xanthine dehydrogenase family.</text>
</comment>
<sequence length="1363" mass="146058">MVSSCDQGKLLHRSINACLCPLYAAEGMHVVTVEGIGTVRDGMHPVQERLAMAHGSQCGFCTPGFVMSMYSLLRSKPEAPTETEIEEALAGNLCRCTGYRPILDAFRVFAKGDSAAYTEEAIAASKGLQPGQIGHANGNGVHANGTNGCNGHTGSNGDGHNGSNGHAKSNGAEKPTNGKNGKTNGQKICPSSGLPCDCGAAADVAPGGMIETDSGDKLKFGGAAKPSKPMREPIFPSELRTRVAQPLELPGKQATWYRPVSLESLLDIKAKHNAAKLVVGNTEVGIELKFKHAGYPVLVGTTHVQEMNTIEVSKTSLEVGGSVTLTAMMEAMHSLVKALPEHQTCAFRAILEQLKYFAGVQIRNAASVAGNICTGSPISDLNPIYMACGAVFTTVGKGTPERQVKAEDFFLGYRKVALESHEVLLRVSIPFNAKNEYVREFKQAHRRDDDIAIVNAGMRVQMSRAMSGEWIAEDVKIAYGGVAPKTIMAPKVQAAIKGQPWTGETLKKALEAVAQDVNITANAPGGMVEYRRSLAASFLFRFFVDVALKLEKEGSGYKAADWLPAGHESAAVHFERPASQGIQYFNKVTGEALYTDDVPLPPNTLHAALVKSIRPHAKINSVDYSAALQMEGVVGYFDHSTVPGHNDIGPVIHDEEIFASEKVTCIGHAIGVIVADTEAAAQAAARAVEVTYTDITPVLSIEQAIEAGSYFENAGHSIVCGDVDAAWKDCAHVIEGRVRVGGQEHFYLEPQGTVILPGENDEFIVISSTQGPAHNQMHVAHALGIPAHKVVGKTKRLGGGFGGKETRAVNVSCAAAVPAYHLRRPVRLILDRDEDMHTSGHRHAYIGKYKVGCDASGKLIALEVDLYSNGGNSLDLTAAVMDRALMHIDCVYKCPNTKVVGHCCRTNHASNTAFRGFGGPQGMMVAEVIMDHLGRTVGKGAAEIRSLNMYKEGETTHFGQKLDGCQAQTCWDRAVESAGGLEARQTAVKEFNERSRFRKRGLAMTPTKFGISFTTKFLNQAGALVHIYTDGTVLVTHGGVEMGQGLHTKMAQIAAQSLGLPLSAVYIAETATDKVPNASSTAASASSDIYGGAVGDACRQLNERLAPYKQSMKGASFEEIVRTAHMDRIDLSAHGWYITPDITGFGGEMPFNYFCYGSALSEVELDTLTGDFHLLRTDLCMDVGQSLNPAIDIGQVEGGFVQGMGWTCLEELVWGDEDHKWLPPGVLHTRGPGTYKIPTANDIPLDLRVTLLRDAPCKRTPQAHSSKAVGEPPFFLGASVFFALKVFFLYLFASNILSLPIICCLLLREDVKDAVYNAREAAGLGTGFVSLDAPATPERLRMACADHLTAPFAKADVHIRGSC</sequence>
<evidence type="ECO:0000256" key="10">
    <source>
        <dbReference type="ARBA" id="ARBA00023004"/>
    </source>
</evidence>
<gene>
    <name evidence="16" type="primary">g13106</name>
    <name evidence="16" type="ORF">VP750_LOCUS11633</name>
</gene>
<keyword evidence="7" id="KW-0479">Metal-binding</keyword>
<proteinExistence type="inferred from homology"/>
<keyword evidence="14" id="KW-1133">Transmembrane helix</keyword>
<feature type="domain" description="FAD-binding PCMH-type" evidence="15">
    <location>
        <begin position="249"/>
        <end position="434"/>
    </location>
</feature>
<dbReference type="SMART" id="SM01092">
    <property type="entry name" value="CO_deh_flav_C"/>
    <property type="match status" value="1"/>
</dbReference>
<keyword evidence="17" id="KW-1185">Reference proteome</keyword>
<dbReference type="InterPro" id="IPR000674">
    <property type="entry name" value="Ald_Oxase/Xan_DH_a/b"/>
</dbReference>
<dbReference type="Pfam" id="PF01315">
    <property type="entry name" value="Ald_Xan_dh_C"/>
    <property type="match status" value="1"/>
</dbReference>
<protein>
    <submittedName>
        <fullName evidence="16">G13106 protein</fullName>
    </submittedName>
</protein>
<dbReference type="Gene3D" id="3.30.465.10">
    <property type="match status" value="1"/>
</dbReference>
<dbReference type="InterPro" id="IPR037165">
    <property type="entry name" value="AldOxase/xan_DH_Mopterin-bd_sf"/>
</dbReference>
<feature type="transmembrane region" description="Helical" evidence="14">
    <location>
        <begin position="1274"/>
        <end position="1307"/>
    </location>
</feature>
<evidence type="ECO:0000313" key="16">
    <source>
        <dbReference type="EMBL" id="CAL5229727.1"/>
    </source>
</evidence>
<evidence type="ECO:0000256" key="2">
    <source>
        <dbReference type="ARBA" id="ARBA00001974"/>
    </source>
</evidence>
<evidence type="ECO:0000256" key="1">
    <source>
        <dbReference type="ARBA" id="ARBA00001924"/>
    </source>
</evidence>
<dbReference type="SUPFAM" id="SSF56176">
    <property type="entry name" value="FAD-binding/transporter-associated domain-like"/>
    <property type="match status" value="1"/>
</dbReference>
<dbReference type="SUPFAM" id="SSF47741">
    <property type="entry name" value="CO dehydrogenase ISP C-domain like"/>
    <property type="match status" value="1"/>
</dbReference>
<keyword evidence="6" id="KW-0001">2Fe-2S</keyword>
<keyword evidence="10" id="KW-0408">Iron</keyword>
<keyword evidence="5" id="KW-0285">Flavoprotein</keyword>
<dbReference type="SUPFAM" id="SSF56003">
    <property type="entry name" value="Molybdenum cofactor-binding domain"/>
    <property type="match status" value="1"/>
</dbReference>
<feature type="compositionally biased region" description="Low complexity" evidence="13">
    <location>
        <begin position="144"/>
        <end position="153"/>
    </location>
</feature>
<dbReference type="InterPro" id="IPR016166">
    <property type="entry name" value="FAD-bd_PCMH"/>
</dbReference>
<dbReference type="InterPro" id="IPR002346">
    <property type="entry name" value="Mopterin_DH_FAD-bd"/>
</dbReference>
<dbReference type="InterPro" id="IPR016169">
    <property type="entry name" value="FAD-bd_PCMH_sub2"/>
</dbReference>
<dbReference type="InterPro" id="IPR036856">
    <property type="entry name" value="Ald_Oxase/Xan_DH_a/b_sf"/>
</dbReference>
<evidence type="ECO:0000256" key="4">
    <source>
        <dbReference type="ARBA" id="ARBA00022505"/>
    </source>
</evidence>
<feature type="region of interest" description="Disordered" evidence="13">
    <location>
        <begin position="144"/>
        <end position="186"/>
    </location>
</feature>
<dbReference type="EMBL" id="CAXHTA020000021">
    <property type="protein sequence ID" value="CAL5229727.1"/>
    <property type="molecule type" value="Genomic_DNA"/>
</dbReference>
<dbReference type="SUPFAM" id="SSF55447">
    <property type="entry name" value="CO dehydrogenase flavoprotein C-terminal domain-like"/>
    <property type="match status" value="1"/>
</dbReference>
<organism evidence="16 17">
    <name type="scientific">Coccomyxa viridis</name>
    <dbReference type="NCBI Taxonomy" id="1274662"/>
    <lineage>
        <taxon>Eukaryota</taxon>
        <taxon>Viridiplantae</taxon>
        <taxon>Chlorophyta</taxon>
        <taxon>core chlorophytes</taxon>
        <taxon>Trebouxiophyceae</taxon>
        <taxon>Trebouxiophyceae incertae sedis</taxon>
        <taxon>Coccomyxaceae</taxon>
        <taxon>Coccomyxa</taxon>
    </lineage>
</organism>
<reference evidence="16 17" key="1">
    <citation type="submission" date="2024-06" db="EMBL/GenBank/DDBJ databases">
        <authorList>
            <person name="Kraege A."/>
            <person name="Thomma B."/>
        </authorList>
    </citation>
    <scope>NUCLEOTIDE SEQUENCE [LARGE SCALE GENOMIC DNA]</scope>
</reference>
<dbReference type="InterPro" id="IPR036318">
    <property type="entry name" value="FAD-bd_PCMH-like_sf"/>
</dbReference>
<comment type="cofactor">
    <cofactor evidence="2">
        <name>FAD</name>
        <dbReference type="ChEBI" id="CHEBI:57692"/>
    </cofactor>
</comment>
<dbReference type="InterPro" id="IPR002888">
    <property type="entry name" value="2Fe-2S-bd"/>
</dbReference>
<evidence type="ECO:0000256" key="9">
    <source>
        <dbReference type="ARBA" id="ARBA00023002"/>
    </source>
</evidence>
<dbReference type="PANTHER" id="PTHR45444">
    <property type="entry name" value="XANTHINE DEHYDROGENASE"/>
    <property type="match status" value="1"/>
</dbReference>
<dbReference type="InterPro" id="IPR008274">
    <property type="entry name" value="AldOxase/xan_DH_MoCoBD1"/>
</dbReference>
<evidence type="ECO:0000256" key="7">
    <source>
        <dbReference type="ARBA" id="ARBA00022723"/>
    </source>
</evidence>
<comment type="caution">
    <text evidence="16">The sequence shown here is derived from an EMBL/GenBank/DDBJ whole genome shotgun (WGS) entry which is preliminary data.</text>
</comment>
<dbReference type="PANTHER" id="PTHR45444:SF3">
    <property type="entry name" value="XANTHINE DEHYDROGENASE"/>
    <property type="match status" value="1"/>
</dbReference>
<dbReference type="InterPro" id="IPR036884">
    <property type="entry name" value="2Fe-2S-bd_dom_sf"/>
</dbReference>
<evidence type="ECO:0000256" key="12">
    <source>
        <dbReference type="ARBA" id="ARBA00034078"/>
    </source>
</evidence>
<dbReference type="Pfam" id="PF02738">
    <property type="entry name" value="MoCoBD_1"/>
    <property type="match status" value="1"/>
</dbReference>
<dbReference type="InterPro" id="IPR036683">
    <property type="entry name" value="CO_DH_flav_C_dom_sf"/>
</dbReference>
<dbReference type="SUPFAM" id="SSF54665">
    <property type="entry name" value="CO dehydrogenase molybdoprotein N-domain-like"/>
    <property type="match status" value="1"/>
</dbReference>
<dbReference type="Gene3D" id="3.30.43.10">
    <property type="entry name" value="Uridine Diphospho-n-acetylenolpyruvylglucosamine Reductase, domain 2"/>
    <property type="match status" value="1"/>
</dbReference>
<evidence type="ECO:0000256" key="3">
    <source>
        <dbReference type="ARBA" id="ARBA00006849"/>
    </source>
</evidence>
<dbReference type="PIRSF" id="PIRSF000127">
    <property type="entry name" value="Xanthine_DH"/>
    <property type="match status" value="1"/>
</dbReference>
<dbReference type="InterPro" id="IPR016167">
    <property type="entry name" value="FAD-bd_PCMH_sub1"/>
</dbReference>
<dbReference type="InterPro" id="IPR016208">
    <property type="entry name" value="Ald_Oxase/xanthine_DH-like"/>
</dbReference>
<evidence type="ECO:0000259" key="15">
    <source>
        <dbReference type="PROSITE" id="PS51387"/>
    </source>
</evidence>
<dbReference type="InterPro" id="IPR012675">
    <property type="entry name" value="Beta-grasp_dom_sf"/>
</dbReference>
<feature type="compositionally biased region" description="Polar residues" evidence="13">
    <location>
        <begin position="177"/>
        <end position="186"/>
    </location>
</feature>
<evidence type="ECO:0000256" key="13">
    <source>
        <dbReference type="SAM" id="MobiDB-lite"/>
    </source>
</evidence>
<keyword evidence="8" id="KW-0274">FAD</keyword>
<comment type="cofactor">
    <cofactor evidence="12">
        <name>[2Fe-2S] cluster</name>
        <dbReference type="ChEBI" id="CHEBI:190135"/>
    </cofactor>
</comment>
<keyword evidence="9" id="KW-0560">Oxidoreductase</keyword>
<dbReference type="Gene3D" id="3.30.365.10">
    <property type="entry name" value="Aldehyde oxidase/xanthine dehydrogenase, molybdopterin binding domain"/>
    <property type="match status" value="5"/>
</dbReference>